<evidence type="ECO:0000313" key="2">
    <source>
        <dbReference type="EMBL" id="EGV08500.1"/>
    </source>
</evidence>
<dbReference type="eggNOG" id="ENOG5032IMA">
    <property type="taxonomic scope" value="Bacteria"/>
</dbReference>
<reference evidence="3 5" key="2">
    <citation type="submission" date="2013-09" db="EMBL/GenBank/DDBJ databases">
        <title>Genome Sequences of seven clinical isolates and type strains of anginosus group streptococci.</title>
        <authorList>
            <person name="Maruyama F."/>
            <person name="Sakurai A."/>
            <person name="Ogura Y."/>
            <person name="Homma H."/>
            <person name="Takahashi N."/>
            <person name="Ohtsubo Y."/>
            <person name="Hoshino T."/>
            <person name="Okahashi N."/>
            <person name="Nakagawa I."/>
            <person name="Kimura S."/>
            <person name="Fujiwara T."/>
            <person name="Hayashi T."/>
            <person name="Shintani S."/>
        </authorList>
    </citation>
    <scope>NUCLEOTIDE SEQUENCE [LARGE SCALE GENOMIC DNA]</scope>
    <source>
        <strain evidence="3">CCUG 46377</strain>
        <strain evidence="5">CCUG46377</strain>
    </source>
</reference>
<sequence>MIQELDLKPEQILLIIPLLIWITWIIWQFKSHSEPYFEPKAETTTDKLNPHYGAYIQLAGKRNN</sequence>
<gene>
    <name evidence="3" type="ORF">ANG5_1932</name>
    <name evidence="2" type="ORF">HMPREF1042_1645</name>
</gene>
<evidence type="ECO:0000313" key="3">
    <source>
        <dbReference type="EMBL" id="GAD45404.1"/>
    </source>
</evidence>
<keyword evidence="1" id="KW-0812">Transmembrane</keyword>
<dbReference type="Proteomes" id="UP000003287">
    <property type="component" value="Unassembled WGS sequence"/>
</dbReference>
<organism evidence="2 4">
    <name type="scientific">Streptococcus constellatus subsp. pharyngis SK1060 = CCUG 46377</name>
    <dbReference type="NCBI Taxonomy" id="1035184"/>
    <lineage>
        <taxon>Bacteria</taxon>
        <taxon>Bacillati</taxon>
        <taxon>Bacillota</taxon>
        <taxon>Bacilli</taxon>
        <taxon>Lactobacillales</taxon>
        <taxon>Streptococcaceae</taxon>
        <taxon>Streptococcus</taxon>
        <taxon>Streptococcus anginosus group</taxon>
    </lineage>
</organism>
<dbReference type="RefSeq" id="WP_006268448.1">
    <property type="nucleotide sequence ID" value="NZ_BASX01000023.1"/>
</dbReference>
<evidence type="ECO:0000313" key="5">
    <source>
        <dbReference type="Proteomes" id="UP000016985"/>
    </source>
</evidence>
<evidence type="ECO:0008006" key="6">
    <source>
        <dbReference type="Google" id="ProtNLM"/>
    </source>
</evidence>
<keyword evidence="5" id="KW-1185">Reference proteome</keyword>
<proteinExistence type="predicted"/>
<reference evidence="2 4" key="1">
    <citation type="submission" date="2011-06" db="EMBL/GenBank/DDBJ databases">
        <authorList>
            <person name="Harkins D.M."/>
            <person name="Madupu R."/>
            <person name="Durkin A.S."/>
            <person name="Torralba M."/>
            <person name="Methe B."/>
            <person name="Sutton G.G."/>
            <person name="Nelson K.E."/>
        </authorList>
    </citation>
    <scope>NUCLEOTIDE SEQUENCE [LARGE SCALE GENOMIC DNA]</scope>
    <source>
        <strain evidence="2 4">SK1060</strain>
    </source>
</reference>
<dbReference type="Proteomes" id="UP000016985">
    <property type="component" value="Unassembled WGS sequence"/>
</dbReference>
<evidence type="ECO:0000256" key="1">
    <source>
        <dbReference type="SAM" id="Phobius"/>
    </source>
</evidence>
<dbReference type="EMBL" id="BASX01000023">
    <property type="protein sequence ID" value="GAD45404.1"/>
    <property type="molecule type" value="Genomic_DNA"/>
</dbReference>
<keyword evidence="1" id="KW-1133">Transmembrane helix</keyword>
<evidence type="ECO:0000313" key="4">
    <source>
        <dbReference type="Proteomes" id="UP000003287"/>
    </source>
</evidence>
<accession>F9P6Z8</accession>
<protein>
    <recommendedName>
        <fullName evidence="6">Phage membrane protein</fullName>
    </recommendedName>
</protein>
<dbReference type="AlphaFoldDB" id="F9P6Z8"/>
<dbReference type="EMBL" id="AFUP01000004">
    <property type="protein sequence ID" value="EGV08500.1"/>
    <property type="molecule type" value="Genomic_DNA"/>
</dbReference>
<name>F9P6Z8_STRCV</name>
<keyword evidence="1" id="KW-0472">Membrane</keyword>
<feature type="transmembrane region" description="Helical" evidence="1">
    <location>
        <begin position="12"/>
        <end position="29"/>
    </location>
</feature>